<evidence type="ECO:0000313" key="1">
    <source>
        <dbReference type="EMBL" id="TMS35908.1"/>
    </source>
</evidence>
<organism evidence="1 2">
    <name type="scientific">Steinernema carpocapsae</name>
    <name type="common">Entomopathogenic nematode</name>
    <dbReference type="NCBI Taxonomy" id="34508"/>
    <lineage>
        <taxon>Eukaryota</taxon>
        <taxon>Metazoa</taxon>
        <taxon>Ecdysozoa</taxon>
        <taxon>Nematoda</taxon>
        <taxon>Chromadorea</taxon>
        <taxon>Rhabditida</taxon>
        <taxon>Tylenchina</taxon>
        <taxon>Panagrolaimomorpha</taxon>
        <taxon>Strongyloidoidea</taxon>
        <taxon>Steinernematidae</taxon>
        <taxon>Steinernema</taxon>
    </lineage>
</organism>
<accession>A0A4U8UVS8</accession>
<dbReference type="Proteomes" id="UP000298663">
    <property type="component" value="Unassembled WGS sequence"/>
</dbReference>
<comment type="caution">
    <text evidence="1">The sequence shown here is derived from an EMBL/GenBank/DDBJ whole genome shotgun (WGS) entry which is preliminary data.</text>
</comment>
<sequence>MRECRIKLKTEIPAYPGKLRQRGVFERIAFLLKAQFAKEAHYVKQSLPQRVQTIRRRKKTLRSKNR</sequence>
<gene>
    <name evidence="1" type="ORF">L596_003198</name>
</gene>
<proteinExistence type="predicted"/>
<evidence type="ECO:0000313" key="2">
    <source>
        <dbReference type="Proteomes" id="UP000298663"/>
    </source>
</evidence>
<dbReference type="EMBL" id="AZBU02000001">
    <property type="protein sequence ID" value="TMS35908.1"/>
    <property type="molecule type" value="Genomic_DNA"/>
</dbReference>
<reference evidence="1 2" key="2">
    <citation type="journal article" date="2019" name="G3 (Bethesda)">
        <title>Hybrid Assembly of the Genome of the Entomopathogenic Nematode Steinernema carpocapsae Identifies the X-Chromosome.</title>
        <authorList>
            <person name="Serra L."/>
            <person name="Macchietto M."/>
            <person name="Macias-Munoz A."/>
            <person name="McGill C.J."/>
            <person name="Rodriguez I.M."/>
            <person name="Rodriguez B."/>
            <person name="Murad R."/>
            <person name="Mortazavi A."/>
        </authorList>
    </citation>
    <scope>NUCLEOTIDE SEQUENCE [LARGE SCALE GENOMIC DNA]</scope>
    <source>
        <strain evidence="1 2">ALL</strain>
    </source>
</reference>
<reference evidence="1 2" key="1">
    <citation type="journal article" date="2015" name="Genome Biol.">
        <title>Comparative genomics of Steinernema reveals deeply conserved gene regulatory networks.</title>
        <authorList>
            <person name="Dillman A.R."/>
            <person name="Macchietto M."/>
            <person name="Porter C.F."/>
            <person name="Rogers A."/>
            <person name="Williams B."/>
            <person name="Antoshechkin I."/>
            <person name="Lee M.M."/>
            <person name="Goodwin Z."/>
            <person name="Lu X."/>
            <person name="Lewis E.E."/>
            <person name="Goodrich-Blair H."/>
            <person name="Stock S.P."/>
            <person name="Adams B.J."/>
            <person name="Sternberg P.W."/>
            <person name="Mortazavi A."/>
        </authorList>
    </citation>
    <scope>NUCLEOTIDE SEQUENCE [LARGE SCALE GENOMIC DNA]</scope>
    <source>
        <strain evidence="1 2">ALL</strain>
    </source>
</reference>
<dbReference type="AlphaFoldDB" id="A0A4U8UVS8"/>
<keyword evidence="2" id="KW-1185">Reference proteome</keyword>
<protein>
    <submittedName>
        <fullName evidence="1">Uncharacterized protein</fullName>
    </submittedName>
</protein>
<name>A0A4U8UVS8_STECR</name>